<sequence>MPFDHPLWVVFSSGTTGRPKGIVHGHGGVLLEHLKTLALHSDLGPGDRLLWYTTTHWIPPRRTHRNSSTTTPAWGPTVAVGEAPRRIRSPALPDPPLGRLRVR</sequence>
<dbReference type="PANTHER" id="PTHR42921:SF1">
    <property type="entry name" value="ACETOACETYL-COA SYNTHETASE"/>
    <property type="match status" value="1"/>
</dbReference>
<evidence type="ECO:0000313" key="3">
    <source>
        <dbReference type="EMBL" id="ELS57686.1"/>
    </source>
</evidence>
<name>L8PJI3_STRVR</name>
<dbReference type="AlphaFoldDB" id="L8PJI3"/>
<dbReference type="PROSITE" id="PS00455">
    <property type="entry name" value="AMP_BINDING"/>
    <property type="match status" value="1"/>
</dbReference>
<dbReference type="Gene3D" id="3.40.50.12780">
    <property type="entry name" value="N-terminal domain of ligase-like"/>
    <property type="match status" value="1"/>
</dbReference>
<gene>
    <name evidence="3" type="ORF">STVIR_1424</name>
</gene>
<dbReference type="PATRIC" id="fig|1160705.3.peg.1421"/>
<feature type="domain" description="AMP-dependent synthetase/ligase" evidence="2">
    <location>
        <begin position="4"/>
        <end position="58"/>
    </location>
</feature>
<evidence type="ECO:0000313" key="4">
    <source>
        <dbReference type="Proteomes" id="UP000011205"/>
    </source>
</evidence>
<reference evidence="3 4" key="1">
    <citation type="journal article" date="2013" name="Genome Announc.">
        <title>Draft Genome Sequence of Streptomyces viridochromogenes Strain Tu57, Producer of Avilamycin.</title>
        <authorList>
            <person name="Gruning B.A."/>
            <person name="Erxleben A."/>
            <person name="Hahnlein A."/>
            <person name="Gunther S."/>
        </authorList>
    </citation>
    <scope>NUCLEOTIDE SEQUENCE [LARGE SCALE GENOMIC DNA]</scope>
    <source>
        <strain evidence="3 4">Tue57</strain>
    </source>
</reference>
<dbReference type="InterPro" id="IPR042099">
    <property type="entry name" value="ANL_N_sf"/>
</dbReference>
<dbReference type="SUPFAM" id="SSF56801">
    <property type="entry name" value="Acetyl-CoA synthetase-like"/>
    <property type="match status" value="1"/>
</dbReference>
<evidence type="ECO:0000259" key="2">
    <source>
        <dbReference type="Pfam" id="PF00501"/>
    </source>
</evidence>
<accession>L8PJI3</accession>
<dbReference type="EMBL" id="AMLP01000049">
    <property type="protein sequence ID" value="ELS57686.1"/>
    <property type="molecule type" value="Genomic_DNA"/>
</dbReference>
<evidence type="ECO:0000256" key="1">
    <source>
        <dbReference type="SAM" id="MobiDB-lite"/>
    </source>
</evidence>
<proteinExistence type="predicted"/>
<comment type="caution">
    <text evidence="3">The sequence shown here is derived from an EMBL/GenBank/DDBJ whole genome shotgun (WGS) entry which is preliminary data.</text>
</comment>
<feature type="region of interest" description="Disordered" evidence="1">
    <location>
        <begin position="61"/>
        <end position="103"/>
    </location>
</feature>
<dbReference type="InterPro" id="IPR000873">
    <property type="entry name" value="AMP-dep_synth/lig_dom"/>
</dbReference>
<dbReference type="GO" id="GO:0030729">
    <property type="term" value="F:acetoacetate-CoA ligase activity"/>
    <property type="evidence" value="ECO:0007669"/>
    <property type="project" value="TreeGrafter"/>
</dbReference>
<dbReference type="Pfam" id="PF00501">
    <property type="entry name" value="AMP-binding"/>
    <property type="match status" value="1"/>
</dbReference>
<organism evidence="3 4">
    <name type="scientific">Streptomyces viridochromogenes Tue57</name>
    <dbReference type="NCBI Taxonomy" id="1160705"/>
    <lineage>
        <taxon>Bacteria</taxon>
        <taxon>Bacillati</taxon>
        <taxon>Actinomycetota</taxon>
        <taxon>Actinomycetes</taxon>
        <taxon>Kitasatosporales</taxon>
        <taxon>Streptomycetaceae</taxon>
        <taxon>Streptomyces</taxon>
    </lineage>
</organism>
<dbReference type="PANTHER" id="PTHR42921">
    <property type="entry name" value="ACETOACETYL-COA SYNTHETASE"/>
    <property type="match status" value="1"/>
</dbReference>
<dbReference type="Proteomes" id="UP000011205">
    <property type="component" value="Unassembled WGS sequence"/>
</dbReference>
<dbReference type="InterPro" id="IPR020845">
    <property type="entry name" value="AMP-binding_CS"/>
</dbReference>
<protein>
    <submittedName>
        <fullName evidence="3">Putative Acetyl-CoA synthetase</fullName>
    </submittedName>
</protein>